<dbReference type="RefSeq" id="WP_269602447.1">
    <property type="nucleotide sequence ID" value="NZ_JAPWIJ010000002.1"/>
</dbReference>
<accession>A0ABT4MAP4</accession>
<proteinExistence type="predicted"/>
<dbReference type="Proteomes" id="UP001081071">
    <property type="component" value="Unassembled WGS sequence"/>
</dbReference>
<evidence type="ECO:0000313" key="2">
    <source>
        <dbReference type="EMBL" id="MCZ4517789.1"/>
    </source>
</evidence>
<comment type="caution">
    <text evidence="2">The sequence shown here is derived from an EMBL/GenBank/DDBJ whole genome shotgun (WGS) entry which is preliminary data.</text>
</comment>
<dbReference type="EMBL" id="JAPWIJ010000002">
    <property type="protein sequence ID" value="MCZ4517789.1"/>
    <property type="molecule type" value="Genomic_DNA"/>
</dbReference>
<feature type="compositionally biased region" description="Basic and acidic residues" evidence="1">
    <location>
        <begin position="1"/>
        <end position="16"/>
    </location>
</feature>
<evidence type="ECO:0000313" key="3">
    <source>
        <dbReference type="Proteomes" id="UP001081071"/>
    </source>
</evidence>
<sequence length="42" mass="4537">MSVRADMRDVASHDGSSRAQTARIDDSAGYRIECGNNPLPDT</sequence>
<gene>
    <name evidence="2" type="ORF">O4220_04610</name>
</gene>
<name>A0ABT4MAP4_9NOCA</name>
<reference evidence="2" key="1">
    <citation type="submission" date="2022-12" db="EMBL/GenBank/DDBJ databases">
        <authorList>
            <person name="Krivoruchko A.V."/>
            <person name="Elkin A."/>
        </authorList>
    </citation>
    <scope>NUCLEOTIDE SEQUENCE</scope>
    <source>
        <strain evidence="2">IEGM 1391</strain>
    </source>
</reference>
<protein>
    <submittedName>
        <fullName evidence="2">Uncharacterized protein</fullName>
    </submittedName>
</protein>
<evidence type="ECO:0000256" key="1">
    <source>
        <dbReference type="SAM" id="MobiDB-lite"/>
    </source>
</evidence>
<keyword evidence="3" id="KW-1185">Reference proteome</keyword>
<organism evidence="2 3">
    <name type="scientific">Rhodococcus ruber</name>
    <dbReference type="NCBI Taxonomy" id="1830"/>
    <lineage>
        <taxon>Bacteria</taxon>
        <taxon>Bacillati</taxon>
        <taxon>Actinomycetota</taxon>
        <taxon>Actinomycetes</taxon>
        <taxon>Mycobacteriales</taxon>
        <taxon>Nocardiaceae</taxon>
        <taxon>Rhodococcus</taxon>
    </lineage>
</organism>
<feature type="region of interest" description="Disordered" evidence="1">
    <location>
        <begin position="1"/>
        <end position="42"/>
    </location>
</feature>